<comment type="caution">
    <text evidence="9">The sequence shown here is derived from an EMBL/GenBank/DDBJ whole genome shotgun (WGS) entry which is preliminary data.</text>
</comment>
<dbReference type="InterPro" id="IPR012334">
    <property type="entry name" value="Pectin_lyas_fold"/>
</dbReference>
<dbReference type="EMBL" id="PJQY01000077">
    <property type="protein sequence ID" value="PQQ19201.1"/>
    <property type="molecule type" value="Genomic_DNA"/>
</dbReference>
<dbReference type="PANTHER" id="PTHR31375">
    <property type="match status" value="1"/>
</dbReference>
<sequence length="327" mass="35388">MQGGHYFFLLFSIGCSTEHANQTNFDVRDYGAVSGGHIDDSQAWSAACTSETENPTLIVPPRFLLNPIVFSDPCRAKNINFLILGRLLAPDSPGAWKGLDPSQWLAFNGVSGLNIAGPGRINGRGKAWWDQSCRDRPCLMGCSTLAPTALVSCKNSSISDDCVSIGDHTSNIVISYVKCSPGHGISIGSLGRSGKFVQVENIHVSKVYLQGTTNGARIKTWQVGRGYVQRVTFEHNIFGSVKNPVIIDQNYCNKSGACKEMETGVHITDVSFKQLYGTSSSRVAMNLNCSLLVACTRIYLKSICLRSALAWQNVTSTATMPPALPSE</sequence>
<accession>A0A314ZQJ4</accession>
<gene>
    <name evidence="9" type="ORF">Pyn_23737</name>
</gene>
<dbReference type="Pfam" id="PF00295">
    <property type="entry name" value="Glyco_hydro_28"/>
    <property type="match status" value="2"/>
</dbReference>
<evidence type="ECO:0000256" key="7">
    <source>
        <dbReference type="ARBA" id="ARBA00023316"/>
    </source>
</evidence>
<evidence type="ECO:0000256" key="5">
    <source>
        <dbReference type="ARBA" id="ARBA00022801"/>
    </source>
</evidence>
<proteinExistence type="inferred from homology"/>
<dbReference type="OrthoDB" id="187139at2759"/>
<dbReference type="SUPFAM" id="SSF51126">
    <property type="entry name" value="Pectin lyase-like"/>
    <property type="match status" value="1"/>
</dbReference>
<dbReference type="Proteomes" id="UP000250321">
    <property type="component" value="Unassembled WGS sequence"/>
</dbReference>
<keyword evidence="3" id="KW-0134">Cell wall</keyword>
<keyword evidence="5 8" id="KW-0378">Hydrolase</keyword>
<evidence type="ECO:0000256" key="2">
    <source>
        <dbReference type="ARBA" id="ARBA00008834"/>
    </source>
</evidence>
<evidence type="ECO:0000256" key="6">
    <source>
        <dbReference type="ARBA" id="ARBA00023295"/>
    </source>
</evidence>
<organism evidence="9 10">
    <name type="scientific">Prunus yedoensis var. nudiflora</name>
    <dbReference type="NCBI Taxonomy" id="2094558"/>
    <lineage>
        <taxon>Eukaryota</taxon>
        <taxon>Viridiplantae</taxon>
        <taxon>Streptophyta</taxon>
        <taxon>Embryophyta</taxon>
        <taxon>Tracheophyta</taxon>
        <taxon>Spermatophyta</taxon>
        <taxon>Magnoliopsida</taxon>
        <taxon>eudicotyledons</taxon>
        <taxon>Gunneridae</taxon>
        <taxon>Pentapetalae</taxon>
        <taxon>rosids</taxon>
        <taxon>fabids</taxon>
        <taxon>Rosales</taxon>
        <taxon>Rosaceae</taxon>
        <taxon>Amygdaloideae</taxon>
        <taxon>Amygdaleae</taxon>
        <taxon>Prunus</taxon>
    </lineage>
</organism>
<name>A0A314ZQJ4_PRUYE</name>
<dbReference type="GO" id="GO:0004650">
    <property type="term" value="F:polygalacturonase activity"/>
    <property type="evidence" value="ECO:0007669"/>
    <property type="project" value="InterPro"/>
</dbReference>
<keyword evidence="10" id="KW-1185">Reference proteome</keyword>
<dbReference type="AlphaFoldDB" id="A0A314ZQJ4"/>
<protein>
    <submittedName>
        <fullName evidence="9">Putative polygalacturonase</fullName>
    </submittedName>
</protein>
<evidence type="ECO:0000256" key="3">
    <source>
        <dbReference type="ARBA" id="ARBA00022512"/>
    </source>
</evidence>
<comment type="similarity">
    <text evidence="2 8">Belongs to the glycosyl hydrolase 28 family.</text>
</comment>
<dbReference type="GO" id="GO:0071555">
    <property type="term" value="P:cell wall organization"/>
    <property type="evidence" value="ECO:0007669"/>
    <property type="project" value="UniProtKB-KW"/>
</dbReference>
<evidence type="ECO:0000313" key="10">
    <source>
        <dbReference type="Proteomes" id="UP000250321"/>
    </source>
</evidence>
<keyword evidence="7" id="KW-0961">Cell wall biogenesis/degradation</keyword>
<dbReference type="InterPro" id="IPR011050">
    <property type="entry name" value="Pectin_lyase_fold/virulence"/>
</dbReference>
<comment type="subcellular location">
    <subcellularLocation>
        <location evidence="1">Secreted</location>
        <location evidence="1">Cell wall</location>
    </subcellularLocation>
</comment>
<evidence type="ECO:0000313" key="9">
    <source>
        <dbReference type="EMBL" id="PQQ19201.1"/>
    </source>
</evidence>
<reference evidence="9 10" key="1">
    <citation type="submission" date="2018-02" db="EMBL/GenBank/DDBJ databases">
        <title>Draft genome of wild Prunus yedoensis var. nudiflora.</title>
        <authorList>
            <person name="Baek S."/>
            <person name="Kim J.-H."/>
            <person name="Choi K."/>
            <person name="Kim G.-B."/>
            <person name="Cho A."/>
            <person name="Jang H."/>
            <person name="Shin C.-H."/>
            <person name="Yu H.-J."/>
            <person name="Mun J.-H."/>
        </authorList>
    </citation>
    <scope>NUCLEOTIDE SEQUENCE [LARGE SCALE GENOMIC DNA]</scope>
    <source>
        <strain evidence="10">cv. Jeju island</strain>
        <tissue evidence="9">Leaf</tissue>
    </source>
</reference>
<evidence type="ECO:0000256" key="4">
    <source>
        <dbReference type="ARBA" id="ARBA00022525"/>
    </source>
</evidence>
<dbReference type="InterPro" id="IPR000743">
    <property type="entry name" value="Glyco_hydro_28"/>
</dbReference>
<evidence type="ECO:0000256" key="1">
    <source>
        <dbReference type="ARBA" id="ARBA00004191"/>
    </source>
</evidence>
<dbReference type="Gene3D" id="2.160.20.10">
    <property type="entry name" value="Single-stranded right-handed beta-helix, Pectin lyase-like"/>
    <property type="match status" value="2"/>
</dbReference>
<evidence type="ECO:0000256" key="8">
    <source>
        <dbReference type="RuleBase" id="RU361169"/>
    </source>
</evidence>
<keyword evidence="6 8" id="KW-0326">Glycosidase</keyword>
<dbReference type="GO" id="GO:0005975">
    <property type="term" value="P:carbohydrate metabolic process"/>
    <property type="evidence" value="ECO:0007669"/>
    <property type="project" value="InterPro"/>
</dbReference>
<keyword evidence="4" id="KW-0964">Secreted</keyword>
<dbReference type="STRING" id="2094558.A0A314ZQJ4"/>